<evidence type="ECO:0000313" key="3">
    <source>
        <dbReference type="Proteomes" id="UP000694700"/>
    </source>
</evidence>
<dbReference type="CDD" id="cd01650">
    <property type="entry name" value="RT_nLTR_like"/>
    <property type="match status" value="1"/>
</dbReference>
<dbReference type="PANTHER" id="PTHR31635:SF196">
    <property type="entry name" value="REVERSE TRANSCRIPTASE DOMAIN-CONTAINING PROTEIN-RELATED"/>
    <property type="match status" value="1"/>
</dbReference>
<dbReference type="Pfam" id="PF00078">
    <property type="entry name" value="RVT_1"/>
    <property type="match status" value="1"/>
</dbReference>
<dbReference type="InterPro" id="IPR000477">
    <property type="entry name" value="RT_dom"/>
</dbReference>
<feature type="domain" description="Reverse transcriptase" evidence="1">
    <location>
        <begin position="237"/>
        <end position="507"/>
    </location>
</feature>
<name>A0A8C2GMQ1_CYPCA</name>
<dbReference type="PROSITE" id="PS50878">
    <property type="entry name" value="RT_POL"/>
    <property type="match status" value="1"/>
</dbReference>
<dbReference type="SUPFAM" id="SSF56672">
    <property type="entry name" value="DNA/RNA polymerases"/>
    <property type="match status" value="1"/>
</dbReference>
<dbReference type="AlphaFoldDB" id="A0A8C2GMQ1"/>
<dbReference type="Ensembl" id="ENSCCRT00015108909.1">
    <property type="protein sequence ID" value="ENSCCRP00015105528.1"/>
    <property type="gene ID" value="ENSCCRG00015042064.1"/>
</dbReference>
<protein>
    <recommendedName>
        <fullName evidence="1">Reverse transcriptase domain-containing protein</fullName>
    </recommendedName>
</protein>
<reference evidence="2" key="1">
    <citation type="submission" date="2025-08" db="UniProtKB">
        <authorList>
            <consortium name="Ensembl"/>
        </authorList>
    </citation>
    <scope>IDENTIFICATION</scope>
</reference>
<dbReference type="Proteomes" id="UP000694700">
    <property type="component" value="Unplaced"/>
</dbReference>
<dbReference type="InterPro" id="IPR043502">
    <property type="entry name" value="DNA/RNA_pol_sf"/>
</dbReference>
<sequence>MDQLKSGLTEFLEINMVHCANPQVLWEVTKCYLRGNCIAFSSKAKRLKNKRFDHLEQEIRSLEHQQTQSFSEEAAQNLLLLKKEYNSLSMSKAEFIIHRTKQNYYFHSDRTSHLLALRLKESESKANIDMLRSSDGKIVTDPRAINNTFKAFYSTLYSSEVVLDRHACKQFLENLNLPKLPEEDKNLLEEPLTLEELHSAAKSLKKGKSPGPDGIPPELYLAVWDIVGPLILNSMNFAIKHGMLHRDQNIALIILLQKKNKDPLNCSSYRPISLINSDVKILAKALVSRIEPLMDILIHFDQTGFLRGRLAADNMRRLLHIIEHSHTYTDTCAVFSLDALKAFDRLEWDFLWTVLDHFGFGPKFIYAIQTLYSNPTASISTGTYQSLSFPLQRGCRQGCPLSPLLFALSLEPLAQALRQSQVIAPITLLGSQHYISLYADDIILYLSDLENSIPNVLKLFHHFSSMSGYMINWDKSSLMALNNTSQHISLPNNIVFTKSFTYLGIKIMNSLSRIIQVNFGELSQKIKLDLQRWTNLQISMQARISTIKMNILPRLNFLFFMIPFTPPPKYFKELNSAVSRFVWNGRQPRIRFSVLQRTKLEGGLALPNFQIYYWAFQIRAIRTWTDKDSKVPWRSIESAIVHPHRLQDLPFTGLGRRNSHHKFGNVISSTLAAWYSAEKAIGHSKKLSQQSPLWNNAHFLSDQQPFVYPLWQSKGVSTFSNIFDGTGLRTFQDIQAEYSLPGFSFFLYLRLRSAMKAYGVPWNSVLSDHPMFSWIDPAKDPRGVVSVIYNSLLRSVYKPLKILATWDLELSWLGFHPDWETVWSNLGLTSKNLSHVLIHFKTIHRFYYTPYKRYRMKLLPNPYCSFCNTDASGTFLHMFWDCPMIQPFWKYVIVMLHDLTGLYLDLDPCLLLLNDDSKYQFSLGDKRVLMAGFTAAKKAILQQWITPDTNLKQFWIVSFHYIVCLECTTAKINKAKTTTVNTWMNIASALKELL</sequence>
<dbReference type="PANTHER" id="PTHR31635">
    <property type="entry name" value="REVERSE TRANSCRIPTASE DOMAIN-CONTAINING PROTEIN-RELATED"/>
    <property type="match status" value="1"/>
</dbReference>
<evidence type="ECO:0000313" key="2">
    <source>
        <dbReference type="Ensembl" id="ENSCCRP00015105528.1"/>
    </source>
</evidence>
<evidence type="ECO:0000259" key="1">
    <source>
        <dbReference type="PROSITE" id="PS50878"/>
    </source>
</evidence>
<accession>A0A8C2GMQ1</accession>
<organism evidence="2 3">
    <name type="scientific">Cyprinus carpio</name>
    <name type="common">Common carp</name>
    <dbReference type="NCBI Taxonomy" id="7962"/>
    <lineage>
        <taxon>Eukaryota</taxon>
        <taxon>Metazoa</taxon>
        <taxon>Chordata</taxon>
        <taxon>Craniata</taxon>
        <taxon>Vertebrata</taxon>
        <taxon>Euteleostomi</taxon>
        <taxon>Actinopterygii</taxon>
        <taxon>Neopterygii</taxon>
        <taxon>Teleostei</taxon>
        <taxon>Ostariophysi</taxon>
        <taxon>Cypriniformes</taxon>
        <taxon>Cyprinidae</taxon>
        <taxon>Cyprininae</taxon>
        <taxon>Cyprinus</taxon>
    </lineage>
</organism>
<proteinExistence type="predicted"/>